<dbReference type="EMBL" id="JAFCXS010000004">
    <property type="protein sequence ID" value="MBM0747284.1"/>
    <property type="molecule type" value="Genomic_DNA"/>
</dbReference>
<organism evidence="2 3">
    <name type="scientific">Pantoea eucrina</name>
    <dbReference type="NCBI Taxonomy" id="472693"/>
    <lineage>
        <taxon>Bacteria</taxon>
        <taxon>Pseudomonadati</taxon>
        <taxon>Pseudomonadota</taxon>
        <taxon>Gammaproteobacteria</taxon>
        <taxon>Enterobacterales</taxon>
        <taxon>Erwiniaceae</taxon>
        <taxon>Pantoea</taxon>
    </lineage>
</organism>
<name>A0ABS1Z4F1_9GAMM</name>
<dbReference type="RefSeq" id="WP_039382301.1">
    <property type="nucleotide sequence ID" value="NZ_CP083448.1"/>
</dbReference>
<accession>A0ABS1Z4F1</accession>
<protein>
    <recommendedName>
        <fullName evidence="1">UPF0306 protein JJB79_07635</fullName>
    </recommendedName>
</protein>
<comment type="caution">
    <text evidence="2">The sequence shown here is derived from an EMBL/GenBank/DDBJ whole genome shotgun (WGS) entry which is preliminary data.</text>
</comment>
<dbReference type="HAMAP" id="MF_00764">
    <property type="entry name" value="UPF0306"/>
    <property type="match status" value="1"/>
</dbReference>
<dbReference type="GeneID" id="84690118"/>
<evidence type="ECO:0000256" key="1">
    <source>
        <dbReference type="HAMAP-Rule" id="MF_00764"/>
    </source>
</evidence>
<evidence type="ECO:0000313" key="3">
    <source>
        <dbReference type="Proteomes" id="UP000809137"/>
    </source>
</evidence>
<dbReference type="SUPFAM" id="SSF50475">
    <property type="entry name" value="FMN-binding split barrel"/>
    <property type="match status" value="1"/>
</dbReference>
<evidence type="ECO:0000313" key="2">
    <source>
        <dbReference type="EMBL" id="MBM0747284.1"/>
    </source>
</evidence>
<reference evidence="2 3" key="1">
    <citation type="submission" date="2021-01" db="EMBL/GenBank/DDBJ databases">
        <title>Complete genome sequence of Pantoea eucrina OB49, a heavy metal tolerant bacterium with PGPR potential isolated from wheat in Algeria.</title>
        <authorList>
            <person name="Lekired A."/>
            <person name="Ouzari I.H."/>
        </authorList>
    </citation>
    <scope>NUCLEOTIDE SEQUENCE [LARGE SCALE GENOMIC DNA]</scope>
    <source>
        <strain evidence="2 3">OB49</strain>
    </source>
</reference>
<proteinExistence type="inferred from homology"/>
<comment type="similarity">
    <text evidence="1">Belongs to the UPF0306 family.</text>
</comment>
<keyword evidence="3" id="KW-1185">Reference proteome</keyword>
<dbReference type="NCBIfam" id="NF002900">
    <property type="entry name" value="PRK03467.1"/>
    <property type="match status" value="1"/>
</dbReference>
<dbReference type="PIRSF" id="PIRSF009554">
    <property type="entry name" value="UCP009554"/>
    <property type="match status" value="1"/>
</dbReference>
<dbReference type="Proteomes" id="UP000809137">
    <property type="component" value="Unassembled WGS sequence"/>
</dbReference>
<sequence>MSDLSHLLRYLKKQHVLSLCASASEELWCANCYYLFDEAQMAFWLMSDTATRHGAMMLHNPQVAGTINGQPKSVQMLKGVQYRGHIRLSEDAQALSAYQRRFPVAKKVTAPLWQLTIDELKMTDNTLGFGKKISWQRIAS</sequence>
<dbReference type="InterPro" id="IPR011194">
    <property type="entry name" value="UPF0306"/>
</dbReference>
<gene>
    <name evidence="2" type="ORF">JJB79_07635</name>
</gene>
<dbReference type="InterPro" id="IPR012349">
    <property type="entry name" value="Split_barrel_FMN-bd"/>
</dbReference>
<dbReference type="Gene3D" id="2.30.110.10">
    <property type="entry name" value="Electron Transport, Fmn-binding Protein, Chain A"/>
    <property type="match status" value="1"/>
</dbReference>